<evidence type="ECO:0000313" key="5">
    <source>
        <dbReference type="Proteomes" id="UP000275267"/>
    </source>
</evidence>
<dbReference type="InterPro" id="IPR046848">
    <property type="entry name" value="E_motif"/>
</dbReference>
<dbReference type="AlphaFoldDB" id="A0A3L6SLN6"/>
<dbReference type="NCBIfam" id="TIGR00756">
    <property type="entry name" value="PPR"/>
    <property type="match status" value="5"/>
</dbReference>
<organism evidence="4 5">
    <name type="scientific">Panicum miliaceum</name>
    <name type="common">Proso millet</name>
    <name type="synonym">Broomcorn millet</name>
    <dbReference type="NCBI Taxonomy" id="4540"/>
    <lineage>
        <taxon>Eukaryota</taxon>
        <taxon>Viridiplantae</taxon>
        <taxon>Streptophyta</taxon>
        <taxon>Embryophyta</taxon>
        <taxon>Tracheophyta</taxon>
        <taxon>Spermatophyta</taxon>
        <taxon>Magnoliopsida</taxon>
        <taxon>Liliopsida</taxon>
        <taxon>Poales</taxon>
        <taxon>Poaceae</taxon>
        <taxon>PACMAD clade</taxon>
        <taxon>Panicoideae</taxon>
        <taxon>Panicodae</taxon>
        <taxon>Paniceae</taxon>
        <taxon>Panicinae</taxon>
        <taxon>Panicum</taxon>
        <taxon>Panicum sect. Panicum</taxon>
    </lineage>
</organism>
<feature type="repeat" description="PPR" evidence="3">
    <location>
        <begin position="184"/>
        <end position="218"/>
    </location>
</feature>
<dbReference type="SUPFAM" id="SSF48452">
    <property type="entry name" value="TPR-like"/>
    <property type="match status" value="1"/>
</dbReference>
<dbReference type="InterPro" id="IPR011990">
    <property type="entry name" value="TPR-like_helical_dom_sf"/>
</dbReference>
<feature type="repeat" description="PPR" evidence="3">
    <location>
        <begin position="247"/>
        <end position="281"/>
    </location>
</feature>
<sequence>MPPPLHAVALPTLLSRLRACTSASHALQCHALLLTSGHLAASPLRLSNLLLLALASVSVSAPAAHAHADAVFARLPEPAARDPFPWNTIVRLHASVRPRTALLYFARMRRCAVQPDAYTFPAVLKACGCAPGCRVGLLVHAEAVRRGLDADLFTVNALISFYSRVQDCRSGRKVFDEASGFSRDLVSWNSMVAGYVGCGEMELAQELFDEMPQRDTFSCATMIDGYGKQAGGVDRAREMFDQIPERDLVCWNSMIDGYARHGRIDEARSLFEEMPERNVISWSVLIDGYVRCGEAKEALKHFQSMLRCGVRTDRVAAVGAVTACAQLGALEQGRWLHSYLEKKKVLFDVVVQTALIYMYMKCGRLDLAMSIFENMAERSVVTWNVMIVGLGTHGYGLEAVALFHRMLAERAPMDDLSILAALTACTHAGLVSEGLGIFHRMKKDLGVDPKVEHYGALVDLLGRAGCLDQARHTIETMPMEPTPELWGSLLAACRSHRCVELAELSVERLADLEADDSGVYVLLSNIYADEGMWGDVVRIRKLMSDEGLKKDIGRSVIEVDGEIHEFVNGGSSHLCKDEMCLMLQNLSNMAASI</sequence>
<dbReference type="PANTHER" id="PTHR47926:SF499">
    <property type="entry name" value="PENTATRICOPEPTIDE REPEAT-CONTAINING PROTEIN"/>
    <property type="match status" value="1"/>
</dbReference>
<dbReference type="FunFam" id="1.25.40.10:FF:001769">
    <property type="entry name" value="Pentatricopeptide repeat-containing protein chloroplastic"/>
    <property type="match status" value="1"/>
</dbReference>
<keyword evidence="5" id="KW-1185">Reference proteome</keyword>
<dbReference type="Pfam" id="PF01535">
    <property type="entry name" value="PPR"/>
    <property type="match status" value="6"/>
</dbReference>
<reference evidence="5" key="1">
    <citation type="journal article" date="2019" name="Nat. Commun.">
        <title>The genome of broomcorn millet.</title>
        <authorList>
            <person name="Zou C."/>
            <person name="Miki D."/>
            <person name="Li D."/>
            <person name="Tang Q."/>
            <person name="Xiao L."/>
            <person name="Rajput S."/>
            <person name="Deng P."/>
            <person name="Jia W."/>
            <person name="Huang R."/>
            <person name="Zhang M."/>
            <person name="Sun Y."/>
            <person name="Hu J."/>
            <person name="Fu X."/>
            <person name="Schnable P.S."/>
            <person name="Li F."/>
            <person name="Zhang H."/>
            <person name="Feng B."/>
            <person name="Zhu X."/>
            <person name="Liu R."/>
            <person name="Schnable J.C."/>
            <person name="Zhu J.-K."/>
            <person name="Zhang H."/>
        </authorList>
    </citation>
    <scope>NUCLEOTIDE SEQUENCE [LARGE SCALE GENOMIC DNA]</scope>
</reference>
<dbReference type="OrthoDB" id="185373at2759"/>
<keyword evidence="2" id="KW-0809">Transit peptide</keyword>
<evidence type="ECO:0000256" key="1">
    <source>
        <dbReference type="ARBA" id="ARBA00022737"/>
    </source>
</evidence>
<dbReference type="FunFam" id="1.25.40.10:FF:000348">
    <property type="entry name" value="Pentatricopeptide repeat-containing protein chloroplastic"/>
    <property type="match status" value="1"/>
</dbReference>
<dbReference type="Pfam" id="PF20431">
    <property type="entry name" value="E_motif"/>
    <property type="match status" value="1"/>
</dbReference>
<evidence type="ECO:0000313" key="4">
    <source>
        <dbReference type="EMBL" id="RLN23548.1"/>
    </source>
</evidence>
<dbReference type="EMBL" id="PQIB02000004">
    <property type="protein sequence ID" value="RLN23548.1"/>
    <property type="molecule type" value="Genomic_DNA"/>
</dbReference>
<name>A0A3L6SLN6_PANMI</name>
<dbReference type="PROSITE" id="PS51375">
    <property type="entry name" value="PPR"/>
    <property type="match status" value="3"/>
</dbReference>
<dbReference type="STRING" id="4540.A0A3L6SLN6"/>
<comment type="caution">
    <text evidence="4">The sequence shown here is derived from an EMBL/GenBank/DDBJ whole genome shotgun (WGS) entry which is preliminary data.</text>
</comment>
<dbReference type="GO" id="GO:0009451">
    <property type="term" value="P:RNA modification"/>
    <property type="evidence" value="ECO:0007669"/>
    <property type="project" value="InterPro"/>
</dbReference>
<dbReference type="PANTHER" id="PTHR47926">
    <property type="entry name" value="PENTATRICOPEPTIDE REPEAT-CONTAINING PROTEIN"/>
    <property type="match status" value="1"/>
</dbReference>
<protein>
    <submittedName>
        <fullName evidence="4">Pentatricopeptide repeat-containing protein</fullName>
    </submittedName>
</protein>
<dbReference type="GO" id="GO:0003723">
    <property type="term" value="F:RNA binding"/>
    <property type="evidence" value="ECO:0007669"/>
    <property type="project" value="InterPro"/>
</dbReference>
<evidence type="ECO:0000256" key="2">
    <source>
        <dbReference type="ARBA" id="ARBA00022946"/>
    </source>
</evidence>
<evidence type="ECO:0000256" key="3">
    <source>
        <dbReference type="PROSITE-ProRule" id="PRU00708"/>
    </source>
</evidence>
<proteinExistence type="predicted"/>
<feature type="repeat" description="PPR" evidence="3">
    <location>
        <begin position="348"/>
        <end position="382"/>
    </location>
</feature>
<dbReference type="InterPro" id="IPR046960">
    <property type="entry name" value="PPR_At4g14850-like_plant"/>
</dbReference>
<keyword evidence="1" id="KW-0677">Repeat</keyword>
<accession>A0A3L6SLN6</accession>
<dbReference type="Gene3D" id="1.25.40.10">
    <property type="entry name" value="Tetratricopeptide repeat domain"/>
    <property type="match status" value="4"/>
</dbReference>
<dbReference type="Proteomes" id="UP000275267">
    <property type="component" value="Unassembled WGS sequence"/>
</dbReference>
<gene>
    <name evidence="4" type="ORF">C2845_PM07G32440</name>
</gene>
<dbReference type="InterPro" id="IPR002885">
    <property type="entry name" value="PPR_rpt"/>
</dbReference>
<dbReference type="FunFam" id="1.25.40.10:FF:002572">
    <property type="entry name" value="Pentatricopeptide repeat-containing protein chloroplastic"/>
    <property type="match status" value="1"/>
</dbReference>